<feature type="region of interest" description="Disordered" evidence="1">
    <location>
        <begin position="44"/>
        <end position="81"/>
    </location>
</feature>
<reference evidence="3" key="2">
    <citation type="submission" date="2013-12" db="EMBL/GenBank/DDBJ databases">
        <authorList>
            <person name="Yu Y."/>
            <person name="Lee S."/>
            <person name="de Baynast K."/>
            <person name="Wissotski M."/>
            <person name="Liu L."/>
            <person name="Talag J."/>
            <person name="Goicoechea J."/>
            <person name="Angelova A."/>
            <person name="Jetty R."/>
            <person name="Kudrna D."/>
            <person name="Golser W."/>
            <person name="Rivera L."/>
            <person name="Zhang J."/>
            <person name="Wing R."/>
        </authorList>
    </citation>
    <scope>NUCLEOTIDE SEQUENCE</scope>
</reference>
<keyword evidence="3" id="KW-1185">Reference proteome</keyword>
<dbReference type="EnsemblPlants" id="LPERR07G06290.1">
    <property type="protein sequence ID" value="LPERR07G06290.1"/>
    <property type="gene ID" value="LPERR07G06290"/>
</dbReference>
<dbReference type="HOGENOM" id="CLU_2041435_0_0_1"/>
<evidence type="ECO:0000313" key="2">
    <source>
        <dbReference type="EnsemblPlants" id="LPERR07G06290.1"/>
    </source>
</evidence>
<proteinExistence type="predicted"/>
<organism evidence="2 3">
    <name type="scientific">Leersia perrieri</name>
    <dbReference type="NCBI Taxonomy" id="77586"/>
    <lineage>
        <taxon>Eukaryota</taxon>
        <taxon>Viridiplantae</taxon>
        <taxon>Streptophyta</taxon>
        <taxon>Embryophyta</taxon>
        <taxon>Tracheophyta</taxon>
        <taxon>Spermatophyta</taxon>
        <taxon>Magnoliopsida</taxon>
        <taxon>Liliopsida</taxon>
        <taxon>Poales</taxon>
        <taxon>Poaceae</taxon>
        <taxon>BOP clade</taxon>
        <taxon>Oryzoideae</taxon>
        <taxon>Oryzeae</taxon>
        <taxon>Oryzinae</taxon>
        <taxon>Leersia</taxon>
    </lineage>
</organism>
<evidence type="ECO:0000313" key="3">
    <source>
        <dbReference type="Proteomes" id="UP000032180"/>
    </source>
</evidence>
<dbReference type="Proteomes" id="UP000032180">
    <property type="component" value="Chromosome 7"/>
</dbReference>
<dbReference type="AlphaFoldDB" id="A0A0D9WWU6"/>
<reference evidence="2 3" key="1">
    <citation type="submission" date="2012-08" db="EMBL/GenBank/DDBJ databases">
        <title>Oryza genome evolution.</title>
        <authorList>
            <person name="Wing R.A."/>
        </authorList>
    </citation>
    <scope>NUCLEOTIDE SEQUENCE</scope>
</reference>
<accession>A0A0D9WWU6</accession>
<name>A0A0D9WWU6_9ORYZ</name>
<evidence type="ECO:0000256" key="1">
    <source>
        <dbReference type="SAM" id="MobiDB-lite"/>
    </source>
</evidence>
<protein>
    <submittedName>
        <fullName evidence="2">Uncharacterized protein</fullName>
    </submittedName>
</protein>
<dbReference type="Gramene" id="LPERR07G06290.1">
    <property type="protein sequence ID" value="LPERR07G06290.1"/>
    <property type="gene ID" value="LPERR07G06290"/>
</dbReference>
<sequence length="121" mass="12601">MLAIVAPSHSGASFFETIPGMRSPSSVITPRTSTLSASHRHLSGTAASSRQHALGRHVGPNEFSLGDGAPPLDVSPAGWNRVPGDGLPHAAVLADIAVVGRRRGVRGEDGKHEGREEELVI</sequence>
<reference evidence="2" key="3">
    <citation type="submission" date="2015-04" db="UniProtKB">
        <authorList>
            <consortium name="EnsemblPlants"/>
        </authorList>
    </citation>
    <scope>IDENTIFICATION</scope>
</reference>